<evidence type="ECO:0000256" key="5">
    <source>
        <dbReference type="ARBA" id="ARBA00022840"/>
    </source>
</evidence>
<dbReference type="NCBIfam" id="TIGR02199">
    <property type="entry name" value="rfaE_dom_II"/>
    <property type="match status" value="1"/>
</dbReference>
<dbReference type="GeneID" id="78506075"/>
<gene>
    <name evidence="9" type="primary">hldE_2</name>
    <name evidence="9" type="ORF">SAMEA4364220_00027</name>
</gene>
<evidence type="ECO:0000256" key="7">
    <source>
        <dbReference type="ARBA" id="ARBA00047428"/>
    </source>
</evidence>
<dbReference type="SUPFAM" id="SSF52374">
    <property type="entry name" value="Nucleotidylyl transferase"/>
    <property type="match status" value="1"/>
</dbReference>
<dbReference type="Gene3D" id="3.40.50.620">
    <property type="entry name" value="HUPs"/>
    <property type="match status" value="1"/>
</dbReference>
<dbReference type="GO" id="GO:0005524">
    <property type="term" value="F:ATP binding"/>
    <property type="evidence" value="ECO:0007669"/>
    <property type="project" value="UniProtKB-KW"/>
</dbReference>
<dbReference type="EMBL" id="LT906446">
    <property type="protein sequence ID" value="SNU93569.1"/>
    <property type="molecule type" value="Genomic_DNA"/>
</dbReference>
<dbReference type="GO" id="GO:0016779">
    <property type="term" value="F:nucleotidyltransferase activity"/>
    <property type="evidence" value="ECO:0007669"/>
    <property type="project" value="UniProtKB-KW"/>
</dbReference>
<feature type="domain" description="Cytidyltransferase-like" evidence="8">
    <location>
        <begin position="24"/>
        <end position="149"/>
    </location>
</feature>
<comment type="catalytic activity">
    <reaction evidence="7">
        <text>D-glycero-beta-D-manno-heptose 1-phosphate + ATP + H(+) = ADP-D-glycero-beta-D-manno-heptose + diphosphate</text>
        <dbReference type="Rhea" id="RHEA:27465"/>
        <dbReference type="ChEBI" id="CHEBI:15378"/>
        <dbReference type="ChEBI" id="CHEBI:30616"/>
        <dbReference type="ChEBI" id="CHEBI:33019"/>
        <dbReference type="ChEBI" id="CHEBI:59967"/>
        <dbReference type="ChEBI" id="CHEBI:61593"/>
        <dbReference type="EC" id="2.7.7.70"/>
    </reaction>
</comment>
<evidence type="ECO:0000313" key="10">
    <source>
        <dbReference type="Proteomes" id="UP000215383"/>
    </source>
</evidence>
<dbReference type="GO" id="GO:0016773">
    <property type="term" value="F:phosphotransferase activity, alcohol group as acceptor"/>
    <property type="evidence" value="ECO:0007669"/>
    <property type="project" value="InterPro"/>
</dbReference>
<keyword evidence="3" id="KW-0548">Nucleotidyltransferase</keyword>
<proteinExistence type="predicted"/>
<evidence type="ECO:0000256" key="6">
    <source>
        <dbReference type="ARBA" id="ARBA00023277"/>
    </source>
</evidence>
<dbReference type="PANTHER" id="PTHR43793:SF2">
    <property type="entry name" value="BIFUNCTIONAL PROTEIN HLDE"/>
    <property type="match status" value="1"/>
</dbReference>
<dbReference type="NCBIfam" id="TIGR00125">
    <property type="entry name" value="cyt_tran_rel"/>
    <property type="match status" value="1"/>
</dbReference>
<dbReference type="EC" id="2.7.7.70" evidence="1"/>
<dbReference type="PANTHER" id="PTHR43793">
    <property type="entry name" value="FAD SYNTHASE"/>
    <property type="match status" value="1"/>
</dbReference>
<accession>A0A239T7V9</accession>
<protein>
    <recommendedName>
        <fullName evidence="1">D-glycero-beta-D-manno-heptose 1-phosphate adenylyltransferase</fullName>
        <ecNumber evidence="1">2.7.7.70</ecNumber>
    </recommendedName>
</protein>
<evidence type="ECO:0000256" key="2">
    <source>
        <dbReference type="ARBA" id="ARBA00022679"/>
    </source>
</evidence>
<evidence type="ECO:0000313" key="9">
    <source>
        <dbReference type="EMBL" id="SNU93569.1"/>
    </source>
</evidence>
<dbReference type="InterPro" id="IPR050385">
    <property type="entry name" value="Archaeal_FAD_synthase"/>
</dbReference>
<keyword evidence="2" id="KW-0808">Transferase</keyword>
<keyword evidence="6" id="KW-0119">Carbohydrate metabolism</keyword>
<organism evidence="9 10">
    <name type="scientific">Megamonas hypermegale</name>
    <dbReference type="NCBI Taxonomy" id="158847"/>
    <lineage>
        <taxon>Bacteria</taxon>
        <taxon>Bacillati</taxon>
        <taxon>Bacillota</taxon>
        <taxon>Negativicutes</taxon>
        <taxon>Selenomonadales</taxon>
        <taxon>Selenomonadaceae</taxon>
        <taxon>Megamonas</taxon>
    </lineage>
</organism>
<dbReference type="GO" id="GO:0005975">
    <property type="term" value="P:carbohydrate metabolic process"/>
    <property type="evidence" value="ECO:0007669"/>
    <property type="project" value="InterPro"/>
</dbReference>
<dbReference type="Proteomes" id="UP000215383">
    <property type="component" value="Chromosome 1"/>
</dbReference>
<keyword evidence="5" id="KW-0067">ATP-binding</keyword>
<reference evidence="9 10" key="1">
    <citation type="submission" date="2017-06" db="EMBL/GenBank/DDBJ databases">
        <authorList>
            <consortium name="Pathogen Informatics"/>
        </authorList>
    </citation>
    <scope>NUCLEOTIDE SEQUENCE [LARGE SCALE GENOMIC DNA]</scope>
    <source>
        <strain evidence="9 10">NCTC10570</strain>
    </source>
</reference>
<dbReference type="InterPro" id="IPR011914">
    <property type="entry name" value="RfaE_dom_II"/>
</dbReference>
<dbReference type="Pfam" id="PF01467">
    <property type="entry name" value="CTP_transf_like"/>
    <property type="match status" value="1"/>
</dbReference>
<dbReference type="RefSeq" id="WP_027889527.1">
    <property type="nucleotide sequence ID" value="NZ_LT906446.1"/>
</dbReference>
<evidence type="ECO:0000259" key="8">
    <source>
        <dbReference type="Pfam" id="PF01467"/>
    </source>
</evidence>
<dbReference type="InterPro" id="IPR004821">
    <property type="entry name" value="Cyt_trans-like"/>
</dbReference>
<evidence type="ECO:0000256" key="1">
    <source>
        <dbReference type="ARBA" id="ARBA00012519"/>
    </source>
</evidence>
<dbReference type="InterPro" id="IPR014729">
    <property type="entry name" value="Rossmann-like_a/b/a_fold"/>
</dbReference>
<sequence length="157" mass="17737">MIVDVNDIEKFCEILHHSGKSIALTNGSFDLVHSGHVNYLNEAKKMADYLIVGVNSDKSVKQYKSDKRPIIPQNQRAFLIDNLKSVDYVVIFEETTADKLIEKVKPDFYIKGGDYTEETLPETATVKKFGGKIKFIKMTEGCSTTNIINKILDIYAK</sequence>
<evidence type="ECO:0000256" key="3">
    <source>
        <dbReference type="ARBA" id="ARBA00022695"/>
    </source>
</evidence>
<keyword evidence="4" id="KW-0547">Nucleotide-binding</keyword>
<keyword evidence="10" id="KW-1185">Reference proteome</keyword>
<evidence type="ECO:0000256" key="4">
    <source>
        <dbReference type="ARBA" id="ARBA00022741"/>
    </source>
</evidence>
<dbReference type="eggNOG" id="COG0615">
    <property type="taxonomic scope" value="Bacteria"/>
</dbReference>
<name>A0A239T7V9_9FIRM</name>
<dbReference type="AlphaFoldDB" id="A0A239T7V9"/>